<dbReference type="PROSITE" id="PS50164">
    <property type="entry name" value="GIY_YIG"/>
    <property type="match status" value="1"/>
</dbReference>
<evidence type="ECO:0000259" key="7">
    <source>
        <dbReference type="PROSITE" id="PS50151"/>
    </source>
</evidence>
<organism evidence="10 11">
    <name type="scientific">Pontimonas salivibrio</name>
    <dbReference type="NCBI Taxonomy" id="1159327"/>
    <lineage>
        <taxon>Bacteria</taxon>
        <taxon>Bacillati</taxon>
        <taxon>Actinomycetota</taxon>
        <taxon>Actinomycetes</taxon>
        <taxon>Micrococcales</taxon>
        <taxon>Microbacteriaceae</taxon>
        <taxon>Pontimonas</taxon>
    </lineage>
</organism>
<dbReference type="HAMAP" id="MF_00203">
    <property type="entry name" value="UvrC"/>
    <property type="match status" value="1"/>
</dbReference>
<sequence length="625" mass="69695">MSLIAPWRPRTADIPTQPGVYRFLDEKGTVVYVGKAKNLRNRVTSYFVSPERLIDRTRRMVQTARSIDWTVVQTERAALQLEYAWIKQYQPEFNIRFRDDKSYPYLVVTVSDDIPRVFLSRRKDIKGAKYFGPFANSWALKDTLSTLLRAFPVRSCTQSVYRRAKRQARPCLLGDIGKCAAPCVDRVSPEEHKALALGLAAFMDGKDDRVLDTLRYDMIQAAERLDFEKAAKLRDRIDAIETIMVKNTMVLDEAVDADIFGIATDDLHAAAYVFRVRGGRIRQARGWVLDGEEPLSEAELIETLLRDGFDDSFPPARVVALPRLPESHGVWQERLGQVRQEQGERGGVEIRVAKRGDLASLAETVRINARQTLQSFLSKRSTDVVARSAALAELGEALGLPEAPLRIECFDVSHLGGENPVAAMVVFEDGIPRKDHYRKFALDAPQDDTAGIYEVVSRRLRRLQEGSVEAAGEQDGPRQKSGFAYPPGLLVIDGGQPQVNAAKRALDDSGMDIAVCGLAKRLEEVWLPGRDFPVILPRSSEALFLLQRVRDEAHRAAISYQRSTRKRSLKSELVDIPGVGEAMANALLKTFGSVAQVRTADVETLQKVPGVGKKLAQTIFTSLHG</sequence>
<dbReference type="GO" id="GO:0009381">
    <property type="term" value="F:excinuclease ABC activity"/>
    <property type="evidence" value="ECO:0007669"/>
    <property type="project" value="UniProtKB-UniRule"/>
</dbReference>
<accession>A0A2L2BQU0</accession>
<dbReference type="PANTHER" id="PTHR30562">
    <property type="entry name" value="UVRC/OXIDOREDUCTASE"/>
    <property type="match status" value="1"/>
</dbReference>
<evidence type="ECO:0000313" key="11">
    <source>
        <dbReference type="Proteomes" id="UP000243077"/>
    </source>
</evidence>
<evidence type="ECO:0000313" key="10">
    <source>
        <dbReference type="EMBL" id="AVG24030.1"/>
    </source>
</evidence>
<dbReference type="NCBIfam" id="TIGR00194">
    <property type="entry name" value="uvrC"/>
    <property type="match status" value="1"/>
</dbReference>
<dbReference type="AlphaFoldDB" id="A0A2L2BQU0"/>
<gene>
    <name evidence="6" type="primary">uvrC</name>
    <name evidence="10" type="ORF">C3B54_111064</name>
</gene>
<dbReference type="InterPro" id="IPR001162">
    <property type="entry name" value="UvrC_RNase_H_dom"/>
</dbReference>
<keyword evidence="4 6" id="KW-0267">Excision nuclease</keyword>
<dbReference type="Pfam" id="PF08459">
    <property type="entry name" value="UvrC_RNaseH_dom"/>
    <property type="match status" value="1"/>
</dbReference>
<dbReference type="KEGG" id="psai:C3B54_111064"/>
<keyword evidence="3 6" id="KW-0228">DNA excision</keyword>
<comment type="subunit">
    <text evidence="6">Interacts with UvrB in an incision complex.</text>
</comment>
<dbReference type="GO" id="GO:0009380">
    <property type="term" value="C:excinuclease repair complex"/>
    <property type="evidence" value="ECO:0007669"/>
    <property type="project" value="InterPro"/>
</dbReference>
<evidence type="ECO:0000256" key="6">
    <source>
        <dbReference type="HAMAP-Rule" id="MF_00203"/>
    </source>
</evidence>
<dbReference type="GO" id="GO:0003677">
    <property type="term" value="F:DNA binding"/>
    <property type="evidence" value="ECO:0007669"/>
    <property type="project" value="UniProtKB-UniRule"/>
</dbReference>
<protein>
    <recommendedName>
        <fullName evidence="6">UvrABC system protein C</fullName>
        <shortName evidence="6">Protein UvrC</shortName>
    </recommendedName>
    <alternativeName>
        <fullName evidence="6">Excinuclease ABC subunit C</fullName>
    </alternativeName>
</protein>
<keyword evidence="1 6" id="KW-0963">Cytoplasm</keyword>
<evidence type="ECO:0000259" key="9">
    <source>
        <dbReference type="PROSITE" id="PS50165"/>
    </source>
</evidence>
<dbReference type="PANTHER" id="PTHR30562:SF1">
    <property type="entry name" value="UVRABC SYSTEM PROTEIN C"/>
    <property type="match status" value="1"/>
</dbReference>
<dbReference type="SUPFAM" id="SSF47781">
    <property type="entry name" value="RuvA domain 2-like"/>
    <property type="match status" value="1"/>
</dbReference>
<comment type="subcellular location">
    <subcellularLocation>
        <location evidence="6">Cytoplasm</location>
    </subcellularLocation>
</comment>
<dbReference type="CDD" id="cd10434">
    <property type="entry name" value="GIY-YIG_UvrC_Cho"/>
    <property type="match status" value="1"/>
</dbReference>
<dbReference type="InterPro" id="IPR010994">
    <property type="entry name" value="RuvA_2-like"/>
</dbReference>
<dbReference type="Gene3D" id="3.40.1440.10">
    <property type="entry name" value="GIY-YIG endonuclease"/>
    <property type="match status" value="1"/>
</dbReference>
<evidence type="ECO:0000256" key="3">
    <source>
        <dbReference type="ARBA" id="ARBA00022769"/>
    </source>
</evidence>
<dbReference type="SUPFAM" id="SSF46600">
    <property type="entry name" value="C-terminal UvrC-binding domain of UvrB"/>
    <property type="match status" value="1"/>
</dbReference>
<dbReference type="Proteomes" id="UP000243077">
    <property type="component" value="Chromosome"/>
</dbReference>
<keyword evidence="6" id="KW-0742">SOS response</keyword>
<keyword evidence="5 6" id="KW-0234">DNA repair</keyword>
<dbReference type="OrthoDB" id="9804933at2"/>
<dbReference type="InterPro" id="IPR003583">
    <property type="entry name" value="Hlx-hairpin-Hlx_DNA-bd_motif"/>
</dbReference>
<dbReference type="Pfam" id="PF14520">
    <property type="entry name" value="HHH_5"/>
    <property type="match status" value="1"/>
</dbReference>
<dbReference type="InterPro" id="IPR036876">
    <property type="entry name" value="UVR_dom_sf"/>
</dbReference>
<feature type="domain" description="UVR" evidence="7">
    <location>
        <begin position="208"/>
        <end position="243"/>
    </location>
</feature>
<dbReference type="InterPro" id="IPR038476">
    <property type="entry name" value="UvrC_RNase_H_dom_sf"/>
</dbReference>
<dbReference type="PROSITE" id="PS50165">
    <property type="entry name" value="UVRC"/>
    <property type="match status" value="1"/>
</dbReference>
<dbReference type="RefSeq" id="WP_104913563.1">
    <property type="nucleotide sequence ID" value="NZ_CP026923.1"/>
</dbReference>
<comment type="similarity">
    <text evidence="6">Belongs to the UvrC family.</text>
</comment>
<keyword evidence="11" id="KW-1185">Reference proteome</keyword>
<keyword evidence="2 6" id="KW-0227">DNA damage</keyword>
<feature type="domain" description="GIY-YIG" evidence="8">
    <location>
        <begin position="16"/>
        <end position="95"/>
    </location>
</feature>
<feature type="domain" description="UvrC family homology region profile" evidence="9">
    <location>
        <begin position="259"/>
        <end position="506"/>
    </location>
</feature>
<evidence type="ECO:0000259" key="8">
    <source>
        <dbReference type="PROSITE" id="PS50164"/>
    </source>
</evidence>
<dbReference type="GO" id="GO:0005737">
    <property type="term" value="C:cytoplasm"/>
    <property type="evidence" value="ECO:0007669"/>
    <property type="project" value="UniProtKB-SubCell"/>
</dbReference>
<dbReference type="Gene3D" id="1.10.150.20">
    <property type="entry name" value="5' to 3' exonuclease, C-terminal subdomain"/>
    <property type="match status" value="1"/>
</dbReference>
<dbReference type="InterPro" id="IPR001943">
    <property type="entry name" value="UVR_dom"/>
</dbReference>
<dbReference type="Pfam" id="PF01541">
    <property type="entry name" value="GIY-YIG"/>
    <property type="match status" value="1"/>
</dbReference>
<dbReference type="GO" id="GO:0006289">
    <property type="term" value="P:nucleotide-excision repair"/>
    <property type="evidence" value="ECO:0007669"/>
    <property type="project" value="UniProtKB-UniRule"/>
</dbReference>
<dbReference type="SMART" id="SM00278">
    <property type="entry name" value="HhH1"/>
    <property type="match status" value="2"/>
</dbReference>
<dbReference type="InterPro" id="IPR050066">
    <property type="entry name" value="UvrABC_protein_C"/>
</dbReference>
<evidence type="ECO:0000256" key="4">
    <source>
        <dbReference type="ARBA" id="ARBA00022881"/>
    </source>
</evidence>
<dbReference type="EMBL" id="CP026923">
    <property type="protein sequence ID" value="AVG24030.1"/>
    <property type="molecule type" value="Genomic_DNA"/>
</dbReference>
<dbReference type="InterPro" id="IPR035901">
    <property type="entry name" value="GIY-YIG_endonuc_sf"/>
</dbReference>
<dbReference type="Pfam" id="PF22920">
    <property type="entry name" value="UvrC_RNaseH"/>
    <property type="match status" value="1"/>
</dbReference>
<proteinExistence type="inferred from homology"/>
<dbReference type="Pfam" id="PF02151">
    <property type="entry name" value="UVR"/>
    <property type="match status" value="1"/>
</dbReference>
<evidence type="ECO:0000256" key="2">
    <source>
        <dbReference type="ARBA" id="ARBA00022763"/>
    </source>
</evidence>
<dbReference type="NCBIfam" id="NF001824">
    <property type="entry name" value="PRK00558.1-5"/>
    <property type="match status" value="1"/>
</dbReference>
<dbReference type="InterPro" id="IPR047296">
    <property type="entry name" value="GIY-YIG_UvrC_Cho"/>
</dbReference>
<dbReference type="SMART" id="SM00465">
    <property type="entry name" value="GIYc"/>
    <property type="match status" value="1"/>
</dbReference>
<dbReference type="FunFam" id="3.40.1440.10:FF:000001">
    <property type="entry name" value="UvrABC system protein C"/>
    <property type="match status" value="1"/>
</dbReference>
<dbReference type="InterPro" id="IPR004791">
    <property type="entry name" value="UvrC"/>
</dbReference>
<dbReference type="PROSITE" id="PS50151">
    <property type="entry name" value="UVR"/>
    <property type="match status" value="1"/>
</dbReference>
<name>A0A2L2BQU0_9MICO</name>
<comment type="function">
    <text evidence="6">The UvrABC repair system catalyzes the recognition and processing of DNA lesions. UvrC both incises the 5' and 3' sides of the lesion. The N-terminal half is responsible for the 3' incision and the C-terminal half is responsible for the 5' incision.</text>
</comment>
<dbReference type="Gene3D" id="4.10.860.10">
    <property type="entry name" value="UVR domain"/>
    <property type="match status" value="1"/>
</dbReference>
<reference evidence="10 11" key="1">
    <citation type="submission" date="2018-02" db="EMBL/GenBank/DDBJ databases">
        <title>Complete genome of the streamlined marine actinobacterium Pontimonas salivibrio CL-TW6 adapted to coastal planktonic lifestype.</title>
        <authorList>
            <person name="Cho B.C."/>
            <person name="Hardies S.C."/>
            <person name="Jang G.I."/>
            <person name="Hwang C.Y."/>
        </authorList>
    </citation>
    <scope>NUCLEOTIDE SEQUENCE [LARGE SCALE GENOMIC DNA]</scope>
    <source>
        <strain evidence="10 11">CL-TW6</strain>
    </source>
</reference>
<dbReference type="SUPFAM" id="SSF82771">
    <property type="entry name" value="GIY-YIG endonuclease"/>
    <property type="match status" value="1"/>
</dbReference>
<dbReference type="GO" id="GO:0009432">
    <property type="term" value="P:SOS response"/>
    <property type="evidence" value="ECO:0007669"/>
    <property type="project" value="UniProtKB-UniRule"/>
</dbReference>
<dbReference type="Gene3D" id="3.30.420.340">
    <property type="entry name" value="UvrC, RNAse H endonuclease domain"/>
    <property type="match status" value="1"/>
</dbReference>
<evidence type="ECO:0000256" key="5">
    <source>
        <dbReference type="ARBA" id="ARBA00023204"/>
    </source>
</evidence>
<dbReference type="InterPro" id="IPR000305">
    <property type="entry name" value="GIY-YIG_endonuc"/>
</dbReference>
<evidence type="ECO:0000256" key="1">
    <source>
        <dbReference type="ARBA" id="ARBA00022490"/>
    </source>
</evidence>